<keyword evidence="1" id="KW-0812">Transmembrane</keyword>
<feature type="transmembrane region" description="Helical" evidence="1">
    <location>
        <begin position="135"/>
        <end position="153"/>
    </location>
</feature>
<dbReference type="PANTHER" id="PTHR41795:SF1">
    <property type="entry name" value="EXOPOLYSACCHARIDE SYNTHESIS PROTEIN"/>
    <property type="match status" value="1"/>
</dbReference>
<evidence type="ECO:0000256" key="1">
    <source>
        <dbReference type="SAM" id="Phobius"/>
    </source>
</evidence>
<comment type="caution">
    <text evidence="2">The sequence shown here is derived from an EMBL/GenBank/DDBJ whole genome shotgun (WGS) entry which is preliminary data.</text>
</comment>
<protein>
    <submittedName>
        <fullName evidence="2">Exopolysaccharide biosynthesis protein</fullName>
    </submittedName>
</protein>
<keyword evidence="1" id="KW-1133">Transmembrane helix</keyword>
<dbReference type="AlphaFoldDB" id="A0A9X2EHX2"/>
<dbReference type="Proteomes" id="UP001155128">
    <property type="component" value="Unassembled WGS sequence"/>
</dbReference>
<dbReference type="InterPro" id="IPR010331">
    <property type="entry name" value="ExoD"/>
</dbReference>
<proteinExistence type="predicted"/>
<keyword evidence="1" id="KW-0472">Membrane</keyword>
<feature type="transmembrane region" description="Helical" evidence="1">
    <location>
        <begin position="159"/>
        <end position="177"/>
    </location>
</feature>
<accession>A0A9X2EHX2</accession>
<name>A0A9X2EHX2_9SPHN</name>
<keyword evidence="3" id="KW-1185">Reference proteome</keyword>
<reference evidence="2" key="1">
    <citation type="submission" date="2022-06" db="EMBL/GenBank/DDBJ databases">
        <title>Sphingomicrobium sedimins sp. nov., a marine bacterium isolated from tidal flat.</title>
        <authorList>
            <person name="Kim C.-H."/>
            <person name="Yoo Y."/>
            <person name="Kim J.-J."/>
        </authorList>
    </citation>
    <scope>NUCLEOTIDE SEQUENCE</scope>
    <source>
        <strain evidence="2">GRR-S6-50</strain>
    </source>
</reference>
<gene>
    <name evidence="2" type="ORF">NDO55_08580</name>
</gene>
<organism evidence="2 3">
    <name type="scientific">Sphingomicrobium sediminis</name>
    <dbReference type="NCBI Taxonomy" id="2950949"/>
    <lineage>
        <taxon>Bacteria</taxon>
        <taxon>Pseudomonadati</taxon>
        <taxon>Pseudomonadota</taxon>
        <taxon>Alphaproteobacteria</taxon>
        <taxon>Sphingomonadales</taxon>
        <taxon>Sphingomonadaceae</taxon>
        <taxon>Sphingomicrobium</taxon>
    </lineage>
</organism>
<dbReference type="Pfam" id="PF06055">
    <property type="entry name" value="ExoD"/>
    <property type="match status" value="1"/>
</dbReference>
<feature type="transmembrane region" description="Helical" evidence="1">
    <location>
        <begin position="182"/>
        <end position="203"/>
    </location>
</feature>
<dbReference type="RefSeq" id="WP_252114316.1">
    <property type="nucleotide sequence ID" value="NZ_JAMSHT010000001.1"/>
</dbReference>
<sequence length="208" mass="21728">MGKHEGDGELGEVHSVGEIVEGLEQIGEEKDCVSVGDVADAFGTRTFAPFLIVPALLEITPLGAVPGVPSILAATIALFAVQMLIGQDHIWIPEFLEKRRVSGSKLHDSAEKAEGVANKMDGWFHKRLQPLTRGIFIKLAALVILALCAAVPFLEVLPFASSGPMLAIIFIGLALLVRDGLLLVVSVLVGVAAVGFGLSQLLMGGGGG</sequence>
<dbReference type="EMBL" id="JAMSHT010000001">
    <property type="protein sequence ID" value="MCM8557872.1"/>
    <property type="molecule type" value="Genomic_DNA"/>
</dbReference>
<evidence type="ECO:0000313" key="2">
    <source>
        <dbReference type="EMBL" id="MCM8557872.1"/>
    </source>
</evidence>
<evidence type="ECO:0000313" key="3">
    <source>
        <dbReference type="Proteomes" id="UP001155128"/>
    </source>
</evidence>
<dbReference type="PIRSF" id="PIRSF033239">
    <property type="entry name" value="ExoD"/>
    <property type="match status" value="1"/>
</dbReference>
<dbReference type="PANTHER" id="PTHR41795">
    <property type="entry name" value="EXOPOLYSACCHARIDE SYNTHESIS PROTEIN"/>
    <property type="match status" value="1"/>
</dbReference>